<dbReference type="InterPro" id="IPR010809">
    <property type="entry name" value="FliD_C"/>
</dbReference>
<evidence type="ECO:0000259" key="7">
    <source>
        <dbReference type="Pfam" id="PF07195"/>
    </source>
</evidence>
<dbReference type="Pfam" id="PF02465">
    <property type="entry name" value="FliD_N"/>
    <property type="match status" value="1"/>
</dbReference>
<comment type="similarity">
    <text evidence="1 5">Belongs to the FliD family.</text>
</comment>
<dbReference type="RefSeq" id="WP_091405466.1">
    <property type="nucleotide sequence ID" value="NZ_FMYV01000010.1"/>
</dbReference>
<dbReference type="EMBL" id="FMYV01000010">
    <property type="protein sequence ID" value="SDC87121.1"/>
    <property type="molecule type" value="Genomic_DNA"/>
</dbReference>
<dbReference type="PANTHER" id="PTHR30288">
    <property type="entry name" value="FLAGELLAR CAP/ASSEMBLY PROTEIN FLID"/>
    <property type="match status" value="1"/>
</dbReference>
<dbReference type="InterPro" id="IPR003481">
    <property type="entry name" value="FliD_N"/>
</dbReference>
<comment type="function">
    <text evidence="5">Required for morphogenesis and for the elongation of the flagellar filament by facilitating polymerization of the flagellin monomers at the tip of growing filament. Forms a capping structure, which prevents flagellin subunits (transported through the central channel of the flagellum) from leaking out without polymerization at the distal end.</text>
</comment>
<evidence type="ECO:0000256" key="4">
    <source>
        <dbReference type="ARBA" id="ARBA00023143"/>
    </source>
</evidence>
<evidence type="ECO:0000256" key="5">
    <source>
        <dbReference type="RuleBase" id="RU362066"/>
    </source>
</evidence>
<dbReference type="AlphaFoldDB" id="A0A1G6Q4E8"/>
<dbReference type="Pfam" id="PF07195">
    <property type="entry name" value="FliD_C"/>
    <property type="match status" value="1"/>
</dbReference>
<dbReference type="GO" id="GO:0071973">
    <property type="term" value="P:bacterial-type flagellum-dependent cell motility"/>
    <property type="evidence" value="ECO:0007669"/>
    <property type="project" value="TreeGrafter"/>
</dbReference>
<dbReference type="GO" id="GO:0005576">
    <property type="term" value="C:extracellular region"/>
    <property type="evidence" value="ECO:0007669"/>
    <property type="project" value="UniProtKB-SubCell"/>
</dbReference>
<keyword evidence="4 5" id="KW-0975">Bacterial flagellum</keyword>
<evidence type="ECO:0000256" key="1">
    <source>
        <dbReference type="ARBA" id="ARBA00009764"/>
    </source>
</evidence>
<name>A0A1G6Q4E8_9BACT</name>
<dbReference type="Proteomes" id="UP000199322">
    <property type="component" value="Unassembled WGS sequence"/>
</dbReference>
<reference evidence="8 9" key="1">
    <citation type="submission" date="2016-10" db="EMBL/GenBank/DDBJ databases">
        <authorList>
            <person name="de Groot N.N."/>
        </authorList>
    </citation>
    <scope>NUCLEOTIDE SEQUENCE [LARGE SCALE GENOMIC DNA]</scope>
    <source>
        <strain evidence="8 9">WG14</strain>
    </source>
</reference>
<evidence type="ECO:0000256" key="2">
    <source>
        <dbReference type="ARBA" id="ARBA00011255"/>
    </source>
</evidence>
<keyword evidence="8" id="KW-0282">Flagellum</keyword>
<protein>
    <recommendedName>
        <fullName evidence="5">Flagellar hook-associated protein 2</fullName>
        <shortName evidence="5">HAP2</shortName>
    </recommendedName>
    <alternativeName>
        <fullName evidence="5">Flagellar cap protein</fullName>
    </alternativeName>
</protein>
<dbReference type="GO" id="GO:0007155">
    <property type="term" value="P:cell adhesion"/>
    <property type="evidence" value="ECO:0007669"/>
    <property type="project" value="InterPro"/>
</dbReference>
<dbReference type="GO" id="GO:0009421">
    <property type="term" value="C:bacterial-type flagellum filament cap"/>
    <property type="evidence" value="ECO:0007669"/>
    <property type="project" value="InterPro"/>
</dbReference>
<keyword evidence="8" id="KW-0969">Cilium</keyword>
<dbReference type="PANTHER" id="PTHR30288:SF0">
    <property type="entry name" value="FLAGELLAR HOOK-ASSOCIATED PROTEIN 2"/>
    <property type="match status" value="1"/>
</dbReference>
<dbReference type="InterPro" id="IPR040026">
    <property type="entry name" value="FliD"/>
</dbReference>
<evidence type="ECO:0000256" key="3">
    <source>
        <dbReference type="ARBA" id="ARBA00023054"/>
    </source>
</evidence>
<evidence type="ECO:0000313" key="9">
    <source>
        <dbReference type="Proteomes" id="UP000199322"/>
    </source>
</evidence>
<feature type="domain" description="Flagellar hook-associated protein 2 C-terminal" evidence="7">
    <location>
        <begin position="340"/>
        <end position="608"/>
    </location>
</feature>
<keyword evidence="8" id="KW-0966">Cell projection</keyword>
<feature type="domain" description="Flagellar hook-associated protein 2 N-terminal" evidence="6">
    <location>
        <begin position="16"/>
        <end position="111"/>
    </location>
</feature>
<organism evidence="8 9">
    <name type="scientific">Geotoga petraea</name>
    <dbReference type="NCBI Taxonomy" id="28234"/>
    <lineage>
        <taxon>Bacteria</taxon>
        <taxon>Thermotogati</taxon>
        <taxon>Thermotogota</taxon>
        <taxon>Thermotogae</taxon>
        <taxon>Petrotogales</taxon>
        <taxon>Petrotogaceae</taxon>
        <taxon>Geotoga</taxon>
    </lineage>
</organism>
<proteinExistence type="inferred from homology"/>
<gene>
    <name evidence="8" type="ORF">SAMN04488588_1981</name>
</gene>
<evidence type="ECO:0000313" key="8">
    <source>
        <dbReference type="EMBL" id="SDC87121.1"/>
    </source>
</evidence>
<sequence>MDNSYLGNFQMLGISSGMDTGAMIDALMKAERQPLTRVEEKYNDLALQQKSWMEVDDKLEEFWDEALKMRFQSNLNPKTATSSNENVLKTTANPTSLDSNFYVKVNQTASSSNMTFQNSVGFDYSKIANNTKFIDMDQNITPETGTYTINYNDGADQSFVLNIDDTTTIQDIIDQIDSDSGNELKADLVDGKLSISDNTGTNAIQDISLGNASDTSNFAEVFDMAFSTYDTGTSTFESSSDVIDYSSMKLSNLIDITAESTININGTDITVNQDTTLSGFISQVNNSEAGVFASFDNNSKNISIRNIETGPVGLNVTDDTTTNLLNKLGMSGSETINQGQKAEIEIYNSSSDTTPITTLTSWDNSFDYNNTGINVNNTSTEKIAVEVTQDTDKAVENIQGFVDKYNETMEYIYEKLHEEKLTDIPEEEMTDEQKMQGTLKGDRNLERIFYQMRSIAYKTLDWDTTNSDDTMPEYTSLGQVGISSGDVGDNYDNTIKGLLSIDENKLKDALSNNFEDVYKLFANNTSYEIGGKTRYNKGIITDLKDTSYEYTKFGGYIDNIAGTNGTIGIQMRDTAGRLTDLLDQLQRKELRYVQQFSAMEKAISNMNSQMSFMMSRLGG</sequence>
<comment type="subcellular location">
    <subcellularLocation>
        <location evidence="5">Secreted</location>
    </subcellularLocation>
    <subcellularLocation>
        <location evidence="5">Bacterial flagellum</location>
    </subcellularLocation>
</comment>
<keyword evidence="3" id="KW-0175">Coiled coil</keyword>
<keyword evidence="9" id="KW-1185">Reference proteome</keyword>
<accession>A0A1G6Q4E8</accession>
<dbReference type="STRING" id="28234.SAMN04488588_1981"/>
<dbReference type="GO" id="GO:0009424">
    <property type="term" value="C:bacterial-type flagellum hook"/>
    <property type="evidence" value="ECO:0007669"/>
    <property type="project" value="UniProtKB-UniRule"/>
</dbReference>
<evidence type="ECO:0000259" key="6">
    <source>
        <dbReference type="Pfam" id="PF02465"/>
    </source>
</evidence>
<comment type="subunit">
    <text evidence="2 5">Homopentamer.</text>
</comment>
<keyword evidence="5" id="KW-0964">Secreted</keyword>